<dbReference type="Proteomes" id="UP000265520">
    <property type="component" value="Unassembled WGS sequence"/>
</dbReference>
<dbReference type="EMBL" id="LXQA011007401">
    <property type="protein sequence ID" value="MCI80961.1"/>
    <property type="molecule type" value="Genomic_DNA"/>
</dbReference>
<comment type="caution">
    <text evidence="2">The sequence shown here is derived from an EMBL/GenBank/DDBJ whole genome shotgun (WGS) entry which is preliminary data.</text>
</comment>
<proteinExistence type="predicted"/>
<evidence type="ECO:0000256" key="1">
    <source>
        <dbReference type="SAM" id="Phobius"/>
    </source>
</evidence>
<feature type="transmembrane region" description="Helical" evidence="1">
    <location>
        <begin position="16"/>
        <end position="38"/>
    </location>
</feature>
<keyword evidence="1" id="KW-0812">Transmembrane</keyword>
<organism evidence="2 3">
    <name type="scientific">Trifolium medium</name>
    <dbReference type="NCBI Taxonomy" id="97028"/>
    <lineage>
        <taxon>Eukaryota</taxon>
        <taxon>Viridiplantae</taxon>
        <taxon>Streptophyta</taxon>
        <taxon>Embryophyta</taxon>
        <taxon>Tracheophyta</taxon>
        <taxon>Spermatophyta</taxon>
        <taxon>Magnoliopsida</taxon>
        <taxon>eudicotyledons</taxon>
        <taxon>Gunneridae</taxon>
        <taxon>Pentapetalae</taxon>
        <taxon>rosids</taxon>
        <taxon>fabids</taxon>
        <taxon>Fabales</taxon>
        <taxon>Fabaceae</taxon>
        <taxon>Papilionoideae</taxon>
        <taxon>50 kb inversion clade</taxon>
        <taxon>NPAAA clade</taxon>
        <taxon>Hologalegina</taxon>
        <taxon>IRL clade</taxon>
        <taxon>Trifolieae</taxon>
        <taxon>Trifolium</taxon>
    </lineage>
</organism>
<feature type="non-terminal residue" evidence="2">
    <location>
        <position position="1"/>
    </location>
</feature>
<dbReference type="AlphaFoldDB" id="A0A392V1P0"/>
<keyword evidence="1" id="KW-1133">Transmembrane helix</keyword>
<protein>
    <submittedName>
        <fullName evidence="2">Uncharacterized protein</fullName>
    </submittedName>
</protein>
<accession>A0A392V1P0</accession>
<keyword evidence="1" id="KW-0472">Membrane</keyword>
<evidence type="ECO:0000313" key="3">
    <source>
        <dbReference type="Proteomes" id="UP000265520"/>
    </source>
</evidence>
<evidence type="ECO:0000313" key="2">
    <source>
        <dbReference type="EMBL" id="MCI80961.1"/>
    </source>
</evidence>
<name>A0A392V1P0_9FABA</name>
<reference evidence="2 3" key="1">
    <citation type="journal article" date="2018" name="Front. Plant Sci.">
        <title>Red Clover (Trifolium pratense) and Zigzag Clover (T. medium) - A Picture of Genomic Similarities and Differences.</title>
        <authorList>
            <person name="Dluhosova J."/>
            <person name="Istvanek J."/>
            <person name="Nedelnik J."/>
            <person name="Repkova J."/>
        </authorList>
    </citation>
    <scope>NUCLEOTIDE SEQUENCE [LARGE SCALE GENOMIC DNA]</scope>
    <source>
        <strain evidence="3">cv. 10/8</strain>
        <tissue evidence="2">Leaf</tissue>
    </source>
</reference>
<sequence>SGCVDASDPFLFISDFLVAGGGWVVATASLFLGDFLVVNSG</sequence>
<keyword evidence="3" id="KW-1185">Reference proteome</keyword>